<evidence type="ECO:0008006" key="3">
    <source>
        <dbReference type="Google" id="ProtNLM"/>
    </source>
</evidence>
<dbReference type="EMBL" id="QXIR01000032">
    <property type="protein sequence ID" value="RIW29485.1"/>
    <property type="molecule type" value="Genomic_DNA"/>
</dbReference>
<evidence type="ECO:0000313" key="1">
    <source>
        <dbReference type="EMBL" id="RIW29485.1"/>
    </source>
</evidence>
<gene>
    <name evidence="1" type="ORF">D3H55_18775</name>
</gene>
<keyword evidence="2" id="KW-1185">Reference proteome</keyword>
<evidence type="ECO:0000313" key="2">
    <source>
        <dbReference type="Proteomes" id="UP000265801"/>
    </source>
</evidence>
<reference evidence="1 2" key="1">
    <citation type="submission" date="2018-09" db="EMBL/GenBank/DDBJ databases">
        <title>Bacillus saliacetes sp. nov., isolated from Thai shrimp paste (Ka-pi).</title>
        <authorList>
            <person name="Daroonpunt R."/>
            <person name="Tanasupawat S."/>
            <person name="Yiamsombut S."/>
        </authorList>
    </citation>
    <scope>NUCLEOTIDE SEQUENCE [LARGE SCALE GENOMIC DNA]</scope>
    <source>
        <strain evidence="1 2">SKP7-4</strain>
    </source>
</reference>
<accession>A0A3A1QTA6</accession>
<proteinExistence type="predicted"/>
<organism evidence="1 2">
    <name type="scientific">Bacillus salacetis</name>
    <dbReference type="NCBI Taxonomy" id="2315464"/>
    <lineage>
        <taxon>Bacteria</taxon>
        <taxon>Bacillati</taxon>
        <taxon>Bacillota</taxon>
        <taxon>Bacilli</taxon>
        <taxon>Bacillales</taxon>
        <taxon>Bacillaceae</taxon>
        <taxon>Bacillus</taxon>
    </lineage>
</organism>
<dbReference type="AlphaFoldDB" id="A0A3A1QTA6"/>
<comment type="caution">
    <text evidence="1">The sequence shown here is derived from an EMBL/GenBank/DDBJ whole genome shotgun (WGS) entry which is preliminary data.</text>
</comment>
<dbReference type="Proteomes" id="UP000265801">
    <property type="component" value="Unassembled WGS sequence"/>
</dbReference>
<dbReference type="PROSITE" id="PS51257">
    <property type="entry name" value="PROKAR_LIPOPROTEIN"/>
    <property type="match status" value="1"/>
</dbReference>
<dbReference type="OrthoDB" id="2864505at2"/>
<name>A0A3A1QTA6_9BACI</name>
<protein>
    <recommendedName>
        <fullName evidence="3">Small peptidoglycan-associated lipoprotein</fullName>
    </recommendedName>
</protein>
<sequence>MKYSFLIILLLGNIIFLSSCSLQSDRTAAGLNIEKGILFYSDESNFQEEDAYYEALVELKHLYPGQFENYQIIPKNKEYDSTFSSLNSTYPALLVIENNKIVCKVIGTSGKEEIMKPVSNALDKWK</sequence>
<dbReference type="RefSeq" id="WP_119548837.1">
    <property type="nucleotide sequence ID" value="NZ_QXIR01000032.1"/>
</dbReference>